<comment type="similarity">
    <text evidence="18">Belongs to the monovalent cation:proton antiporter 1 (CPA1) transporter (TC 2.A.36) family.</text>
</comment>
<dbReference type="InterPro" id="IPR043130">
    <property type="entry name" value="CDP-OH_PTrfase_TM_dom"/>
</dbReference>
<feature type="transmembrane region" description="Helical" evidence="20">
    <location>
        <begin position="256"/>
        <end position="280"/>
    </location>
</feature>
<evidence type="ECO:0000256" key="9">
    <source>
        <dbReference type="ARBA" id="ARBA00023136"/>
    </source>
</evidence>
<evidence type="ECO:0000259" key="21">
    <source>
        <dbReference type="Pfam" id="PF00999"/>
    </source>
</evidence>
<dbReference type="WBParaSite" id="TCONS_00011094.p1">
    <property type="protein sequence ID" value="TCONS_00011094.p1"/>
    <property type="gene ID" value="XLOC_005165"/>
</dbReference>
<comment type="similarity">
    <text evidence="2 19">Belongs to the CDP-alcohol phosphatidyltransferase class-I family.</text>
</comment>
<feature type="transmembrane region" description="Helical" evidence="20">
    <location>
        <begin position="700"/>
        <end position="721"/>
    </location>
</feature>
<keyword evidence="8 18" id="KW-0406">Ion transport</keyword>
<evidence type="ECO:0000256" key="5">
    <source>
        <dbReference type="ARBA" id="ARBA00022692"/>
    </source>
</evidence>
<keyword evidence="3 18" id="KW-0813">Transport</keyword>
<accession>A0AAF5DGA3</accession>
<evidence type="ECO:0000256" key="7">
    <source>
        <dbReference type="ARBA" id="ARBA00023053"/>
    </source>
</evidence>
<comment type="subcellular location">
    <subcellularLocation>
        <location evidence="1">Membrane</location>
        <topology evidence="1">Multi-pass membrane protein</topology>
    </subcellularLocation>
</comment>
<feature type="transmembrane region" description="Helical" evidence="20">
    <location>
        <begin position="292"/>
        <end position="308"/>
    </location>
</feature>
<dbReference type="GO" id="GO:0015385">
    <property type="term" value="F:sodium:proton antiporter activity"/>
    <property type="evidence" value="ECO:0007669"/>
    <property type="project" value="InterPro"/>
</dbReference>
<keyword evidence="18" id="KW-0050">Antiport</keyword>
<dbReference type="GO" id="GO:0051453">
    <property type="term" value="P:regulation of intracellular pH"/>
    <property type="evidence" value="ECO:0007669"/>
    <property type="project" value="TreeGrafter"/>
</dbReference>
<dbReference type="GO" id="GO:0004142">
    <property type="term" value="F:diacylglycerol cholinephosphotransferase activity"/>
    <property type="evidence" value="ECO:0007669"/>
    <property type="project" value="UniProtKB-EC"/>
</dbReference>
<keyword evidence="11" id="KW-0443">Lipid metabolism</keyword>
<dbReference type="InterPro" id="IPR048254">
    <property type="entry name" value="CDP_ALCOHOL_P_TRANSF_CS"/>
</dbReference>
<keyword evidence="4 19" id="KW-0808">Transferase</keyword>
<evidence type="ECO:0000256" key="3">
    <source>
        <dbReference type="ARBA" id="ARBA00022448"/>
    </source>
</evidence>
<evidence type="ECO:0000256" key="14">
    <source>
        <dbReference type="ARBA" id="ARBA00036651"/>
    </source>
</evidence>
<dbReference type="PANTHER" id="PTHR10110">
    <property type="entry name" value="SODIUM/HYDROGEN EXCHANGER"/>
    <property type="match status" value="1"/>
</dbReference>
<evidence type="ECO:0000256" key="1">
    <source>
        <dbReference type="ARBA" id="ARBA00004141"/>
    </source>
</evidence>
<dbReference type="Gene3D" id="6.10.140.1330">
    <property type="match status" value="1"/>
</dbReference>
<dbReference type="GO" id="GO:0012505">
    <property type="term" value="C:endomembrane system"/>
    <property type="evidence" value="ECO:0007669"/>
    <property type="project" value="UniProtKB-ARBA"/>
</dbReference>
<keyword evidence="22" id="KW-1185">Reference proteome</keyword>
<evidence type="ECO:0000256" key="4">
    <source>
        <dbReference type="ARBA" id="ARBA00022679"/>
    </source>
</evidence>
<dbReference type="FunFam" id="1.20.120.1760:FF:000002">
    <property type="entry name" value="Choline/ethanolamine phosphotransferase 1"/>
    <property type="match status" value="1"/>
</dbReference>
<sequence>MVVRDKYSSRRREGIYSNIKCFVEGYLERDCILSYEEITRLSNHKYSASDNSVLVNLFFRNFWDWLIKFFPLWLAPNTITLIGLIINLVTVLTLSNFCYTATEIAPRYTYLIAAIGLFLYQTLDALDGKQARRTQSSSPLGELFDHGCDSMTQVFVTLNICYALQLGEYFALVFITNLISVILFYCAQWQTYCTGVMKFGKFDVTEAQWTVISILLLTTFFGPQIWTYHLFGLPLKLYCRYMKGVFTEGVGKNGSTVAGTSVLFPVCPILATCVPFWMVYFKSTTGVFEDNITLFILCFGAVGAKATNRLVIAHMSKSELGIWDWIYLAPISIILNQYYDNYFSEYKVLLFATIYAYISLLIFCTTHIRYIFLLTIVLINFLTINGENESNEDDNVSQNHVTILRNDWHHVNTPYLIGLWLIFTSIAKVLFSRSKHLTEIFPESALLIVVGLIVGHLLNLYNVEAESFKLGSTVFFLYLLPPIIFDAGYCMPNRELFENIGSVMLFAVFGTIFNAVLISTSLYICGQCDFFTVKFTFVEICLFAALISAVDPVAVIAIFEEIHINELLFTNLFCEALFNDGVTVVIYQVFKQFHSIGVDNITGTDFVIGALSFPVIGLGGILIGIIFAIFTAWITKFTVKLRVLQPVFIFTMPYLSYLTAEMFGLSSILAIVACGIVMKQYIKENISQTVESSVKYITKILAQNSEAVIFLFLGLSTLANIHHWDTWFVVLTIIFCSLYRVIGVVLQCTILNKFRKKQFTKVDQFVLSFSGLRGAIAYGLATSLPDNIPAKGVFLTCSIAVIYFTVFIQGIAIKPLLLWLKVEKAENRTITMLETVYGKYFDFTITGIEDIAGQKGINSLRDFYERFNARILKPALVKGQNKTKIDVSKIIRAYYKISYNEALDLVKPTMINSGNDKKHDGHNEENRQSYVKFTNNPQNNSNMQKDGSFKTKDKEAPVSILQIPTPLSSNNSGEEVIPEQVYNLFNKLLERKLSEIIEKKLSKEGQDIDDDDDGEIHDDYLIQSMVKNQHLSRDNPTNSQEDLRVIKASQAAIAETRHKADEFVCNRFRRTSVPDFRKA</sequence>
<evidence type="ECO:0000256" key="17">
    <source>
        <dbReference type="ARBA" id="ARBA00048570"/>
    </source>
</evidence>
<feature type="transmembrane region" description="Helical" evidence="20">
    <location>
        <begin position="606"/>
        <end position="634"/>
    </location>
</feature>
<dbReference type="PROSITE" id="PS00379">
    <property type="entry name" value="CDP_ALCOHOL_P_TRANSF"/>
    <property type="match status" value="1"/>
</dbReference>
<dbReference type="Pfam" id="PF00999">
    <property type="entry name" value="Na_H_Exchanger"/>
    <property type="match status" value="1"/>
</dbReference>
<evidence type="ECO:0000256" key="12">
    <source>
        <dbReference type="ARBA" id="ARBA00023264"/>
    </source>
</evidence>
<feature type="transmembrane region" description="Helical" evidence="20">
    <location>
        <begin position="654"/>
        <end position="679"/>
    </location>
</feature>
<keyword evidence="5 18" id="KW-0812">Transmembrane</keyword>
<feature type="transmembrane region" description="Helical" evidence="20">
    <location>
        <begin position="473"/>
        <end position="491"/>
    </location>
</feature>
<evidence type="ECO:0000256" key="8">
    <source>
        <dbReference type="ARBA" id="ARBA00023065"/>
    </source>
</evidence>
<feature type="transmembrane region" description="Helical" evidence="20">
    <location>
        <begin position="727"/>
        <end position="750"/>
    </location>
</feature>
<evidence type="ECO:0000256" key="19">
    <source>
        <dbReference type="RuleBase" id="RU003750"/>
    </source>
</evidence>
<evidence type="ECO:0000256" key="2">
    <source>
        <dbReference type="ARBA" id="ARBA00010441"/>
    </source>
</evidence>
<dbReference type="Proteomes" id="UP000035681">
    <property type="component" value="Unplaced"/>
</dbReference>
<evidence type="ECO:0000256" key="20">
    <source>
        <dbReference type="SAM" id="Phobius"/>
    </source>
</evidence>
<evidence type="ECO:0000256" key="15">
    <source>
        <dbReference type="ARBA" id="ARBA00036890"/>
    </source>
</evidence>
<dbReference type="GO" id="GO:0005737">
    <property type="term" value="C:cytoplasm"/>
    <property type="evidence" value="ECO:0007669"/>
    <property type="project" value="UniProtKB-ARBA"/>
</dbReference>
<dbReference type="InterPro" id="IPR018422">
    <property type="entry name" value="Cation/H_exchanger_CPA1"/>
</dbReference>
<evidence type="ECO:0000256" key="13">
    <source>
        <dbReference type="ARBA" id="ARBA00036100"/>
    </source>
</evidence>
<feature type="transmembrane region" description="Helical" evidence="20">
    <location>
        <begin position="169"/>
        <end position="191"/>
    </location>
</feature>
<dbReference type="PANTHER" id="PTHR10110:SF98">
    <property type="entry name" value="SODIUM_HYDROGEN EXCHANGER"/>
    <property type="match status" value="1"/>
</dbReference>
<evidence type="ECO:0000256" key="18">
    <source>
        <dbReference type="RuleBase" id="RU003722"/>
    </source>
</evidence>
<evidence type="ECO:0000256" key="11">
    <source>
        <dbReference type="ARBA" id="ARBA00023209"/>
    </source>
</evidence>
<feature type="transmembrane region" description="Helical" evidence="20">
    <location>
        <begin position="536"/>
        <end position="559"/>
    </location>
</feature>
<keyword evidence="6 20" id="KW-1133">Transmembrane helix</keyword>
<dbReference type="InterPro" id="IPR004709">
    <property type="entry name" value="NaH_exchanger"/>
</dbReference>
<keyword evidence="7" id="KW-0915">Sodium</keyword>
<feature type="transmembrane region" description="Helical" evidence="20">
    <location>
        <begin position="211"/>
        <end position="235"/>
    </location>
</feature>
<comment type="pathway">
    <text evidence="16">Phospholipid metabolism; phosphatidylcholine biosynthesis; phosphatidylcholine from phosphocholine: step 2/2.</text>
</comment>
<feature type="domain" description="Cation/H+ exchanger transmembrane" evidence="21">
    <location>
        <begin position="423"/>
        <end position="819"/>
    </location>
</feature>
<dbReference type="InterPro" id="IPR006153">
    <property type="entry name" value="Cation/H_exchanger_TM"/>
</dbReference>
<organism evidence="22 23">
    <name type="scientific">Strongyloides stercoralis</name>
    <name type="common">Threadworm</name>
    <dbReference type="NCBI Taxonomy" id="6248"/>
    <lineage>
        <taxon>Eukaryota</taxon>
        <taxon>Metazoa</taxon>
        <taxon>Ecdysozoa</taxon>
        <taxon>Nematoda</taxon>
        <taxon>Chromadorea</taxon>
        <taxon>Rhabditida</taxon>
        <taxon>Tylenchina</taxon>
        <taxon>Panagrolaimomorpha</taxon>
        <taxon>Strongyloidoidea</taxon>
        <taxon>Strongyloididae</taxon>
        <taxon>Strongyloides</taxon>
    </lineage>
</organism>
<keyword evidence="11" id="KW-0444">Lipid biosynthesis</keyword>
<keyword evidence="10 18" id="KW-0739">Sodium transport</keyword>
<dbReference type="NCBIfam" id="TIGR00840">
    <property type="entry name" value="b_cpa1"/>
    <property type="match status" value="1"/>
</dbReference>
<keyword evidence="12" id="KW-1208">Phospholipid metabolism</keyword>
<comment type="catalytic activity">
    <reaction evidence="14">
        <text>1,2-dioctanoyl-sn-glycerol + CDP-choline = 1,2-dioctanoyl-sn-glycero-3-phosphocholine + CMP + H(+)</text>
        <dbReference type="Rhea" id="RHEA:54232"/>
        <dbReference type="ChEBI" id="CHEBI:15378"/>
        <dbReference type="ChEBI" id="CHEBI:58779"/>
        <dbReference type="ChEBI" id="CHEBI:60377"/>
        <dbReference type="ChEBI" id="CHEBI:76979"/>
        <dbReference type="ChEBI" id="CHEBI:78228"/>
    </reaction>
    <physiologicalReaction direction="left-to-right" evidence="14">
        <dbReference type="Rhea" id="RHEA:54233"/>
    </physiologicalReaction>
</comment>
<evidence type="ECO:0000256" key="6">
    <source>
        <dbReference type="ARBA" id="ARBA00022989"/>
    </source>
</evidence>
<proteinExistence type="inferred from homology"/>
<protein>
    <recommendedName>
        <fullName evidence="18">Sodium/hydrogen exchanger</fullName>
    </recommendedName>
</protein>
<dbReference type="Gene3D" id="1.20.120.1760">
    <property type="match status" value="1"/>
</dbReference>
<comment type="catalytic activity">
    <reaction evidence="17">
        <text>CDP-choline + a 1,2-diacyl-sn-glycerol = a 1,2-diacyl-sn-glycero-3-phosphocholine + CMP + H(+)</text>
        <dbReference type="Rhea" id="RHEA:32939"/>
        <dbReference type="ChEBI" id="CHEBI:15378"/>
        <dbReference type="ChEBI" id="CHEBI:17815"/>
        <dbReference type="ChEBI" id="CHEBI:57643"/>
        <dbReference type="ChEBI" id="CHEBI:58779"/>
        <dbReference type="ChEBI" id="CHEBI:60377"/>
        <dbReference type="EC" id="2.7.8.2"/>
    </reaction>
    <physiologicalReaction direction="left-to-right" evidence="17">
        <dbReference type="Rhea" id="RHEA:32940"/>
    </physiologicalReaction>
</comment>
<feature type="transmembrane region" description="Helical" evidence="20">
    <location>
        <begin position="108"/>
        <end position="126"/>
    </location>
</feature>
<dbReference type="AlphaFoldDB" id="A0AAF5DGA3"/>
<comment type="catalytic activity">
    <reaction evidence="13">
        <text>1-hexadecanoyl-2-(4Z,7Z,10Z,13Z,16Z,19Z-docosahexaenoyl)-sn-glycerol + CDP-choline = 1-hexadecanoyl-2-(4Z,7Z,10Z,13Z,16Z,19Z-docosahexaenoyl)-sn-glycero-3-phosphocholine + CMP + H(+)</text>
        <dbReference type="Rhea" id="RHEA:54332"/>
        <dbReference type="ChEBI" id="CHEBI:15378"/>
        <dbReference type="ChEBI" id="CHEBI:58779"/>
        <dbReference type="ChEBI" id="CHEBI:60377"/>
        <dbReference type="ChEBI" id="CHEBI:74963"/>
        <dbReference type="ChEBI" id="CHEBI:82949"/>
    </reaction>
    <physiologicalReaction direction="left-to-right" evidence="13">
        <dbReference type="Rhea" id="RHEA:54333"/>
    </physiologicalReaction>
</comment>
<dbReference type="PRINTS" id="PR01084">
    <property type="entry name" value="NAHEXCHNGR"/>
</dbReference>
<dbReference type="Pfam" id="PF01066">
    <property type="entry name" value="CDP-OH_P_transf"/>
    <property type="match status" value="1"/>
</dbReference>
<evidence type="ECO:0000313" key="23">
    <source>
        <dbReference type="WBParaSite" id="TCONS_00011094.p1"/>
    </source>
</evidence>
<feature type="transmembrane region" description="Helical" evidence="20">
    <location>
        <begin position="413"/>
        <end position="431"/>
    </location>
</feature>
<evidence type="ECO:0000256" key="10">
    <source>
        <dbReference type="ARBA" id="ARBA00023201"/>
    </source>
</evidence>
<evidence type="ECO:0000313" key="22">
    <source>
        <dbReference type="Proteomes" id="UP000035681"/>
    </source>
</evidence>
<feature type="transmembrane region" description="Helical" evidence="20">
    <location>
        <begin position="443"/>
        <end position="461"/>
    </location>
</feature>
<feature type="transmembrane region" description="Helical" evidence="20">
    <location>
        <begin position="793"/>
        <end position="820"/>
    </location>
</feature>
<feature type="transmembrane region" description="Helical" evidence="20">
    <location>
        <begin position="320"/>
        <end position="339"/>
    </location>
</feature>
<dbReference type="GO" id="GO:0005886">
    <property type="term" value="C:plasma membrane"/>
    <property type="evidence" value="ECO:0007669"/>
    <property type="project" value="TreeGrafter"/>
</dbReference>
<dbReference type="GO" id="GO:0098719">
    <property type="term" value="P:sodium ion import across plasma membrane"/>
    <property type="evidence" value="ECO:0007669"/>
    <property type="project" value="TreeGrafter"/>
</dbReference>
<feature type="transmembrane region" description="Helical" evidence="20">
    <location>
        <begin position="345"/>
        <end position="363"/>
    </location>
</feature>
<name>A0AAF5DGA3_STRER</name>
<evidence type="ECO:0000256" key="16">
    <source>
        <dbReference type="ARBA" id="ARBA00037890"/>
    </source>
</evidence>
<feature type="transmembrane region" description="Helical" evidence="20">
    <location>
        <begin position="503"/>
        <end position="524"/>
    </location>
</feature>
<reference evidence="23" key="1">
    <citation type="submission" date="2024-02" db="UniProtKB">
        <authorList>
            <consortium name="WormBaseParasite"/>
        </authorList>
    </citation>
    <scope>IDENTIFICATION</scope>
</reference>
<comment type="catalytic activity">
    <reaction evidence="15">
        <text>1-hexadecanoyl-2-(9Z-octadecenoyl)-sn-glycerol + CDP-choline = 1-hexadecanoyl-2-(9Z-octadecenoyl)-sn-glycero-3-phosphocholine + CMP + H(+)</text>
        <dbReference type="Rhea" id="RHEA:54244"/>
        <dbReference type="ChEBI" id="CHEBI:15378"/>
        <dbReference type="ChEBI" id="CHEBI:58779"/>
        <dbReference type="ChEBI" id="CHEBI:60377"/>
        <dbReference type="ChEBI" id="CHEBI:73001"/>
        <dbReference type="ChEBI" id="CHEBI:75466"/>
    </reaction>
    <physiologicalReaction direction="left-to-right" evidence="15">
        <dbReference type="Rhea" id="RHEA:54245"/>
    </physiologicalReaction>
</comment>
<feature type="transmembrane region" description="Helical" evidence="20">
    <location>
        <begin position="78"/>
        <end position="102"/>
    </location>
</feature>
<keyword evidence="9 20" id="KW-0472">Membrane</keyword>
<dbReference type="GO" id="GO:0015386">
    <property type="term" value="F:potassium:proton antiporter activity"/>
    <property type="evidence" value="ECO:0007669"/>
    <property type="project" value="TreeGrafter"/>
</dbReference>
<keyword evidence="11" id="KW-0594">Phospholipid biosynthesis</keyword>
<dbReference type="InterPro" id="IPR000462">
    <property type="entry name" value="CDP-OH_P_trans"/>
</dbReference>